<dbReference type="Proteomes" id="UP001354989">
    <property type="component" value="Chromosome"/>
</dbReference>
<dbReference type="Gene3D" id="3.40.50.10320">
    <property type="entry name" value="LmbE-like"/>
    <property type="match status" value="1"/>
</dbReference>
<dbReference type="NCBIfam" id="TIGR04001">
    <property type="entry name" value="thiol_BshB1"/>
    <property type="match status" value="1"/>
</dbReference>
<sequence length="242" mass="26969">MKLDILVLAAHPDDAELSCSGTIVKHIRAGKSVGIVDFTRGELGTRGSAEIRDREARASAEIMGLAVRENLQFADGFFTNDQAHQMEVIRMLRKYKPEVVFCNAKEDRHPDHQKGGELATVSCFLAGLKKIETFDEGHTQEAWRPKAVYQYIQSNYIAPDFVVDCSEVWDVKMAAVKAFSSQFFTGDTADGNAEDQTFISTPAFVEFLNARGREYGQHIGVQYAEGFTTTRLMGVDDVFDLI</sequence>
<dbReference type="PANTHER" id="PTHR12993:SF30">
    <property type="entry name" value="N-ACETYL-ALPHA-D-GLUCOSAMINYL L-MALATE DEACETYLASE 1"/>
    <property type="match status" value="1"/>
</dbReference>
<gene>
    <name evidence="1" type="ORF">PEPS_09730</name>
</gene>
<organism evidence="1 2">
    <name type="scientific">Persicobacter psychrovividus</name>
    <dbReference type="NCBI Taxonomy" id="387638"/>
    <lineage>
        <taxon>Bacteria</taxon>
        <taxon>Pseudomonadati</taxon>
        <taxon>Bacteroidota</taxon>
        <taxon>Cytophagia</taxon>
        <taxon>Cytophagales</taxon>
        <taxon>Persicobacteraceae</taxon>
        <taxon>Persicobacter</taxon>
    </lineage>
</organism>
<evidence type="ECO:0000313" key="2">
    <source>
        <dbReference type="Proteomes" id="UP001354989"/>
    </source>
</evidence>
<keyword evidence="2" id="KW-1185">Reference proteome</keyword>
<accession>A0ABM7VCN5</accession>
<dbReference type="EMBL" id="AP025292">
    <property type="protein sequence ID" value="BDC98692.1"/>
    <property type="molecule type" value="Genomic_DNA"/>
</dbReference>
<dbReference type="Pfam" id="PF02585">
    <property type="entry name" value="PIG-L"/>
    <property type="match status" value="1"/>
</dbReference>
<protein>
    <submittedName>
        <fullName evidence="1">Bacillithiol biosynthesis deacetylase BshB1</fullName>
    </submittedName>
</protein>
<proteinExistence type="predicted"/>
<dbReference type="InterPro" id="IPR024078">
    <property type="entry name" value="LmbE-like_dom_sf"/>
</dbReference>
<name>A0ABM7VCN5_9BACT</name>
<dbReference type="InterPro" id="IPR023842">
    <property type="entry name" value="Bacillithiol_biosynth_BshB1"/>
</dbReference>
<dbReference type="PANTHER" id="PTHR12993">
    <property type="entry name" value="N-ACETYLGLUCOSAMINYL-PHOSPHATIDYLINOSITOL DE-N-ACETYLASE-RELATED"/>
    <property type="match status" value="1"/>
</dbReference>
<dbReference type="InterPro" id="IPR003737">
    <property type="entry name" value="GlcNAc_PI_deacetylase-related"/>
</dbReference>
<evidence type="ECO:0000313" key="1">
    <source>
        <dbReference type="EMBL" id="BDC98692.1"/>
    </source>
</evidence>
<dbReference type="SUPFAM" id="SSF102588">
    <property type="entry name" value="LmbE-like"/>
    <property type="match status" value="1"/>
</dbReference>
<reference evidence="1 2" key="1">
    <citation type="submission" date="2021-12" db="EMBL/GenBank/DDBJ databases">
        <title>Genome sequencing of bacteria with rrn-lacking chromosome and rrn-plasmid.</title>
        <authorList>
            <person name="Anda M."/>
            <person name="Iwasaki W."/>
        </authorList>
    </citation>
    <scope>NUCLEOTIDE SEQUENCE [LARGE SCALE GENOMIC DNA]</scope>
    <source>
        <strain evidence="1 2">NBRC 101262</strain>
    </source>
</reference>
<dbReference type="RefSeq" id="WP_338397812.1">
    <property type="nucleotide sequence ID" value="NZ_AP025292.1"/>
</dbReference>